<name>A0ABT7L7H0_9BACI</name>
<keyword evidence="4 7" id="KW-0812">Transmembrane</keyword>
<proteinExistence type="inferred from homology"/>
<dbReference type="SUPFAM" id="SSF103481">
    <property type="entry name" value="Multidrug resistance efflux transporter EmrE"/>
    <property type="match status" value="1"/>
</dbReference>
<keyword evidence="10" id="KW-1185">Reference proteome</keyword>
<comment type="similarity">
    <text evidence="2">Belongs to the EamA transporter family.</text>
</comment>
<dbReference type="InterPro" id="IPR037185">
    <property type="entry name" value="EmrE-like"/>
</dbReference>
<dbReference type="InterPro" id="IPR050638">
    <property type="entry name" value="AA-Vitamin_Transporters"/>
</dbReference>
<keyword evidence="5 7" id="KW-1133">Transmembrane helix</keyword>
<gene>
    <name evidence="9" type="ORF">QQS35_15330</name>
</gene>
<evidence type="ECO:0000256" key="2">
    <source>
        <dbReference type="ARBA" id="ARBA00007362"/>
    </source>
</evidence>
<evidence type="ECO:0000313" key="9">
    <source>
        <dbReference type="EMBL" id="MDL4841811.1"/>
    </source>
</evidence>
<evidence type="ECO:0000256" key="5">
    <source>
        <dbReference type="ARBA" id="ARBA00022989"/>
    </source>
</evidence>
<feature type="transmembrane region" description="Helical" evidence="7">
    <location>
        <begin position="112"/>
        <end position="131"/>
    </location>
</feature>
<evidence type="ECO:0000256" key="3">
    <source>
        <dbReference type="ARBA" id="ARBA00022475"/>
    </source>
</evidence>
<evidence type="ECO:0000256" key="7">
    <source>
        <dbReference type="SAM" id="Phobius"/>
    </source>
</evidence>
<dbReference type="Pfam" id="PF00892">
    <property type="entry name" value="EamA"/>
    <property type="match status" value="1"/>
</dbReference>
<feature type="transmembrane region" description="Helical" evidence="7">
    <location>
        <begin position="20"/>
        <end position="37"/>
    </location>
</feature>
<feature type="transmembrane region" description="Helical" evidence="7">
    <location>
        <begin position="77"/>
        <end position="100"/>
    </location>
</feature>
<evidence type="ECO:0000259" key="8">
    <source>
        <dbReference type="Pfam" id="PF00892"/>
    </source>
</evidence>
<feature type="transmembrane region" description="Helical" evidence="7">
    <location>
        <begin position="137"/>
        <end position="154"/>
    </location>
</feature>
<evidence type="ECO:0000256" key="4">
    <source>
        <dbReference type="ARBA" id="ARBA00022692"/>
    </source>
</evidence>
<dbReference type="Gene3D" id="1.10.3730.20">
    <property type="match status" value="1"/>
</dbReference>
<evidence type="ECO:0000256" key="6">
    <source>
        <dbReference type="ARBA" id="ARBA00023136"/>
    </source>
</evidence>
<dbReference type="RefSeq" id="WP_285933092.1">
    <property type="nucleotide sequence ID" value="NZ_JASTZU010000048.1"/>
</dbReference>
<dbReference type="Proteomes" id="UP001235343">
    <property type="component" value="Unassembled WGS sequence"/>
</dbReference>
<organism evidence="9 10">
    <name type="scientific">Aquibacillus rhizosphaerae</name>
    <dbReference type="NCBI Taxonomy" id="3051431"/>
    <lineage>
        <taxon>Bacteria</taxon>
        <taxon>Bacillati</taxon>
        <taxon>Bacillota</taxon>
        <taxon>Bacilli</taxon>
        <taxon>Bacillales</taxon>
        <taxon>Bacillaceae</taxon>
        <taxon>Aquibacillus</taxon>
    </lineage>
</organism>
<dbReference type="PANTHER" id="PTHR32322">
    <property type="entry name" value="INNER MEMBRANE TRANSPORTER"/>
    <property type="match status" value="1"/>
</dbReference>
<dbReference type="EMBL" id="JASTZU010000048">
    <property type="protein sequence ID" value="MDL4841811.1"/>
    <property type="molecule type" value="Genomic_DNA"/>
</dbReference>
<sequence length="172" mass="18670">MLLLRGSIEVILGLSFNPGDIIMLLAMLTWSIYSILIKKHTWKFPTYGGLLIMSVIAIVILIPLAATESSQLSAITWSPTIIIGLIYLGIFPSLIALMAYNKGISEIGPSRASIFLNLIPVFTMLGAVLFLGEKVTLLQFAGSFLVITGVIITNRKRAAALVGTHREAKQVK</sequence>
<evidence type="ECO:0000256" key="1">
    <source>
        <dbReference type="ARBA" id="ARBA00004651"/>
    </source>
</evidence>
<dbReference type="PANTHER" id="PTHR32322:SF18">
    <property type="entry name" value="S-ADENOSYLMETHIONINE_S-ADENOSYLHOMOCYSTEINE TRANSPORTER"/>
    <property type="match status" value="1"/>
</dbReference>
<feature type="transmembrane region" description="Helical" evidence="7">
    <location>
        <begin position="44"/>
        <end position="65"/>
    </location>
</feature>
<dbReference type="InterPro" id="IPR000620">
    <property type="entry name" value="EamA_dom"/>
</dbReference>
<evidence type="ECO:0000313" key="10">
    <source>
        <dbReference type="Proteomes" id="UP001235343"/>
    </source>
</evidence>
<comment type="caution">
    <text evidence="9">The sequence shown here is derived from an EMBL/GenBank/DDBJ whole genome shotgun (WGS) entry which is preliminary data.</text>
</comment>
<reference evidence="9 10" key="1">
    <citation type="submission" date="2023-06" db="EMBL/GenBank/DDBJ databases">
        <title>Aquibacillus rhizosphaerae LR5S19.</title>
        <authorList>
            <person name="Sun J.-Q."/>
        </authorList>
    </citation>
    <scope>NUCLEOTIDE SEQUENCE [LARGE SCALE GENOMIC DNA]</scope>
    <source>
        <strain evidence="9 10">LR5S19</strain>
    </source>
</reference>
<comment type="subcellular location">
    <subcellularLocation>
        <location evidence="1">Cell membrane</location>
        <topology evidence="1">Multi-pass membrane protein</topology>
    </subcellularLocation>
</comment>
<protein>
    <submittedName>
        <fullName evidence="9">DMT family transporter</fullName>
    </submittedName>
</protein>
<accession>A0ABT7L7H0</accession>
<feature type="domain" description="EamA" evidence="8">
    <location>
        <begin position="18"/>
        <end position="154"/>
    </location>
</feature>
<keyword evidence="3" id="KW-1003">Cell membrane</keyword>
<keyword evidence="6 7" id="KW-0472">Membrane</keyword>